<evidence type="ECO:0000313" key="2">
    <source>
        <dbReference type="Proteomes" id="UP001321749"/>
    </source>
</evidence>
<dbReference type="AlphaFoldDB" id="A0AAV9I7S4"/>
<proteinExistence type="predicted"/>
<protein>
    <submittedName>
        <fullName evidence="1">Uncharacterized protein</fullName>
    </submittedName>
</protein>
<accession>A0AAV9I7S4</accession>
<dbReference type="Proteomes" id="UP001321749">
    <property type="component" value="Unassembled WGS sequence"/>
</dbReference>
<name>A0AAV9I7S4_9PEZI</name>
<reference evidence="1" key="1">
    <citation type="journal article" date="2023" name="Mol. Phylogenet. Evol.">
        <title>Genome-scale phylogeny and comparative genomics of the fungal order Sordariales.</title>
        <authorList>
            <person name="Hensen N."/>
            <person name="Bonometti L."/>
            <person name="Westerberg I."/>
            <person name="Brannstrom I.O."/>
            <person name="Guillou S."/>
            <person name="Cros-Aarteil S."/>
            <person name="Calhoun S."/>
            <person name="Haridas S."/>
            <person name="Kuo A."/>
            <person name="Mondo S."/>
            <person name="Pangilinan J."/>
            <person name="Riley R."/>
            <person name="LaButti K."/>
            <person name="Andreopoulos B."/>
            <person name="Lipzen A."/>
            <person name="Chen C."/>
            <person name="Yan M."/>
            <person name="Daum C."/>
            <person name="Ng V."/>
            <person name="Clum A."/>
            <person name="Steindorff A."/>
            <person name="Ohm R.A."/>
            <person name="Martin F."/>
            <person name="Silar P."/>
            <person name="Natvig D.O."/>
            <person name="Lalanne C."/>
            <person name="Gautier V."/>
            <person name="Ament-Velasquez S.L."/>
            <person name="Kruys A."/>
            <person name="Hutchinson M.I."/>
            <person name="Powell A.J."/>
            <person name="Barry K."/>
            <person name="Miller A.N."/>
            <person name="Grigoriev I.V."/>
            <person name="Debuchy R."/>
            <person name="Gladieux P."/>
            <person name="Hiltunen Thoren M."/>
            <person name="Johannesson H."/>
        </authorList>
    </citation>
    <scope>NUCLEOTIDE SEQUENCE</scope>
    <source>
        <strain evidence="1">PSN324</strain>
    </source>
</reference>
<keyword evidence="2" id="KW-1185">Reference proteome</keyword>
<evidence type="ECO:0000313" key="1">
    <source>
        <dbReference type="EMBL" id="KAK4467211.1"/>
    </source>
</evidence>
<organism evidence="1 2">
    <name type="scientific">Cladorrhinum samala</name>
    <dbReference type="NCBI Taxonomy" id="585594"/>
    <lineage>
        <taxon>Eukaryota</taxon>
        <taxon>Fungi</taxon>
        <taxon>Dikarya</taxon>
        <taxon>Ascomycota</taxon>
        <taxon>Pezizomycotina</taxon>
        <taxon>Sordariomycetes</taxon>
        <taxon>Sordariomycetidae</taxon>
        <taxon>Sordariales</taxon>
        <taxon>Podosporaceae</taxon>
        <taxon>Cladorrhinum</taxon>
    </lineage>
</organism>
<reference evidence="1" key="2">
    <citation type="submission" date="2023-06" db="EMBL/GenBank/DDBJ databases">
        <authorList>
            <consortium name="Lawrence Berkeley National Laboratory"/>
            <person name="Mondo S.J."/>
            <person name="Hensen N."/>
            <person name="Bonometti L."/>
            <person name="Westerberg I."/>
            <person name="Brannstrom I.O."/>
            <person name="Guillou S."/>
            <person name="Cros-Aarteil S."/>
            <person name="Calhoun S."/>
            <person name="Haridas S."/>
            <person name="Kuo A."/>
            <person name="Pangilinan J."/>
            <person name="Riley R."/>
            <person name="Labutti K."/>
            <person name="Andreopoulos B."/>
            <person name="Lipzen A."/>
            <person name="Chen C."/>
            <person name="Yanf M."/>
            <person name="Daum C."/>
            <person name="Ng V."/>
            <person name="Clum A."/>
            <person name="Steindorff A."/>
            <person name="Ohm R."/>
            <person name="Martin F."/>
            <person name="Silar P."/>
            <person name="Natvig D."/>
            <person name="Lalanne C."/>
            <person name="Gautier V."/>
            <person name="Ament-Velasquez S.L."/>
            <person name="Kruys A."/>
            <person name="Hutchinson M.I."/>
            <person name="Powell A.J."/>
            <person name="Barry K."/>
            <person name="Miller A.N."/>
            <person name="Grigoriev I.V."/>
            <person name="Debuchy R."/>
            <person name="Gladieux P."/>
            <person name="Thoren M.H."/>
            <person name="Johannesson H."/>
        </authorList>
    </citation>
    <scope>NUCLEOTIDE SEQUENCE</scope>
    <source>
        <strain evidence="1">PSN324</strain>
    </source>
</reference>
<gene>
    <name evidence="1" type="ORF">QBC42DRAFT_2736</name>
</gene>
<dbReference type="EMBL" id="MU864928">
    <property type="protein sequence ID" value="KAK4467211.1"/>
    <property type="molecule type" value="Genomic_DNA"/>
</dbReference>
<sequence length="97" mass="10786">MDGHTGYEAIFGLWPYPNSIPNVPSLSYGYYGLRATSGNNPPLARETLRDIHLVSYIENGKHVWLPWKEVEAGGLGMPGTLSILITAHTVLKHLPMW</sequence>
<comment type="caution">
    <text evidence="1">The sequence shown here is derived from an EMBL/GenBank/DDBJ whole genome shotgun (WGS) entry which is preliminary data.</text>
</comment>